<dbReference type="Pfam" id="PF04140">
    <property type="entry name" value="ICMT"/>
    <property type="match status" value="1"/>
</dbReference>
<dbReference type="RefSeq" id="WP_088620111.1">
    <property type="nucleotide sequence ID" value="NZ_CP022129.1"/>
</dbReference>
<dbReference type="GO" id="GO:0016020">
    <property type="term" value="C:membrane"/>
    <property type="evidence" value="ECO:0007669"/>
    <property type="project" value="UniProtKB-SubCell"/>
</dbReference>
<name>A0A1Z4C168_9GAMM</name>
<sequence>MTLIQTFWLLLGSAWAAAETVMALKNRIPDLSANPARFRSARGIWWVILGALALALTFKHLHWLPLPLAYLPRQALALGLMLMALGLRYYAIIRLGQWFSTQAVIQPQHCLIEQGPYRYIRHPAYTGLLGAFIAAGIAMGDGLALLALACPLAWALERRMAYEENLLSGHFGPAYNAYRQRTKKWLPWLY</sequence>
<dbReference type="PANTHER" id="PTHR12714">
    <property type="entry name" value="PROTEIN-S ISOPRENYLCYSTEINE O-METHYLTRANSFERASE"/>
    <property type="match status" value="1"/>
</dbReference>
<evidence type="ECO:0000313" key="6">
    <source>
        <dbReference type="EMBL" id="ASF47239.1"/>
    </source>
</evidence>
<accession>A0A1Z4C168</accession>
<evidence type="ECO:0000256" key="1">
    <source>
        <dbReference type="ARBA" id="ARBA00004141"/>
    </source>
</evidence>
<comment type="subcellular location">
    <subcellularLocation>
        <location evidence="1">Membrane</location>
        <topology evidence="1">Multi-pass membrane protein</topology>
    </subcellularLocation>
</comment>
<dbReference type="Proteomes" id="UP000197019">
    <property type="component" value="Chromosome"/>
</dbReference>
<evidence type="ECO:0000256" key="3">
    <source>
        <dbReference type="ARBA" id="ARBA00022989"/>
    </source>
</evidence>
<proteinExistence type="predicted"/>
<keyword evidence="6" id="KW-0808">Transferase</keyword>
<keyword evidence="6" id="KW-0489">Methyltransferase</keyword>
<evidence type="ECO:0000313" key="7">
    <source>
        <dbReference type="Proteomes" id="UP000197019"/>
    </source>
</evidence>
<keyword evidence="4 5" id="KW-0472">Membrane</keyword>
<reference evidence="6 7" key="1">
    <citation type="submission" date="2017-06" db="EMBL/GenBank/DDBJ databases">
        <title>Genome Sequencing of the methanotroph Methylovulum psychrotolerants str. HV10-M2 isolated from a high-altitude environment.</title>
        <authorList>
            <person name="Mateos-Rivera A."/>
        </authorList>
    </citation>
    <scope>NUCLEOTIDE SEQUENCE [LARGE SCALE GENOMIC DNA]</scope>
    <source>
        <strain evidence="6 7">HV10_M2</strain>
    </source>
</reference>
<feature type="transmembrane region" description="Helical" evidence="5">
    <location>
        <begin position="128"/>
        <end position="156"/>
    </location>
</feature>
<evidence type="ECO:0000256" key="4">
    <source>
        <dbReference type="ARBA" id="ARBA00023136"/>
    </source>
</evidence>
<protein>
    <submittedName>
        <fullName evidence="6">Isoprenylcysteine carboxyl methyltransferase</fullName>
    </submittedName>
</protein>
<dbReference type="EMBL" id="CP022129">
    <property type="protein sequence ID" value="ASF47239.1"/>
    <property type="molecule type" value="Genomic_DNA"/>
</dbReference>
<dbReference type="KEGG" id="mpsy:CEK71_14820"/>
<dbReference type="GO" id="GO:0004671">
    <property type="term" value="F:protein C-terminal S-isoprenylcysteine carboxyl O-methyltransferase activity"/>
    <property type="evidence" value="ECO:0007669"/>
    <property type="project" value="InterPro"/>
</dbReference>
<evidence type="ECO:0000256" key="2">
    <source>
        <dbReference type="ARBA" id="ARBA00022692"/>
    </source>
</evidence>
<dbReference type="OrthoDB" id="5293276at2"/>
<feature type="transmembrane region" description="Helical" evidence="5">
    <location>
        <begin position="70"/>
        <end position="91"/>
    </location>
</feature>
<dbReference type="PANTHER" id="PTHR12714:SF9">
    <property type="entry name" value="PROTEIN-S-ISOPRENYLCYSTEINE O-METHYLTRANSFERASE"/>
    <property type="match status" value="1"/>
</dbReference>
<dbReference type="AlphaFoldDB" id="A0A1Z4C168"/>
<dbReference type="InterPro" id="IPR007269">
    <property type="entry name" value="ICMT_MeTrfase"/>
</dbReference>
<keyword evidence="2 5" id="KW-0812">Transmembrane</keyword>
<feature type="transmembrane region" description="Helical" evidence="5">
    <location>
        <begin position="40"/>
        <end position="58"/>
    </location>
</feature>
<keyword evidence="3 5" id="KW-1133">Transmembrane helix</keyword>
<organism evidence="6 7">
    <name type="scientific">Methylovulum psychrotolerans</name>
    <dbReference type="NCBI Taxonomy" id="1704499"/>
    <lineage>
        <taxon>Bacteria</taxon>
        <taxon>Pseudomonadati</taxon>
        <taxon>Pseudomonadota</taxon>
        <taxon>Gammaproteobacteria</taxon>
        <taxon>Methylococcales</taxon>
        <taxon>Methylococcaceae</taxon>
        <taxon>Methylovulum</taxon>
    </lineage>
</organism>
<dbReference type="GO" id="GO:0032259">
    <property type="term" value="P:methylation"/>
    <property type="evidence" value="ECO:0007669"/>
    <property type="project" value="UniProtKB-KW"/>
</dbReference>
<keyword evidence="7" id="KW-1185">Reference proteome</keyword>
<dbReference type="Gene3D" id="1.20.120.1630">
    <property type="match status" value="1"/>
</dbReference>
<gene>
    <name evidence="6" type="ORF">CEK71_14820</name>
</gene>
<evidence type="ECO:0000256" key="5">
    <source>
        <dbReference type="SAM" id="Phobius"/>
    </source>
</evidence>